<dbReference type="InterPro" id="IPR043129">
    <property type="entry name" value="ATPase_NBD"/>
</dbReference>
<dbReference type="Pfam" id="PF00480">
    <property type="entry name" value="ROK"/>
    <property type="match status" value="1"/>
</dbReference>
<proteinExistence type="predicted"/>
<evidence type="ECO:0000256" key="2">
    <source>
        <dbReference type="ARBA" id="ARBA00022723"/>
    </source>
</evidence>
<dbReference type="EMBL" id="JAPDDT010000001">
    <property type="protein sequence ID" value="MCW1920963.1"/>
    <property type="molecule type" value="Genomic_DNA"/>
</dbReference>
<keyword evidence="3" id="KW-0862">Zinc</keyword>
<dbReference type="CDD" id="cd24067">
    <property type="entry name" value="ASKHA_NBD_ROK_BsFRK-like"/>
    <property type="match status" value="1"/>
</dbReference>
<gene>
    <name evidence="7" type="ORF">OKA05_00255</name>
</gene>
<dbReference type="InterPro" id="IPR051804">
    <property type="entry name" value="Carb_Metab_Reg_Kinase/Isom"/>
</dbReference>
<dbReference type="Proteomes" id="UP001320876">
    <property type="component" value="Unassembled WGS sequence"/>
</dbReference>
<keyword evidence="2" id="KW-0479">Metal-binding</keyword>
<dbReference type="PANTHER" id="PTHR42742">
    <property type="entry name" value="TRANSCRIPTIONAL REPRESSOR MPRA"/>
    <property type="match status" value="1"/>
</dbReference>
<protein>
    <recommendedName>
        <fullName evidence="5">fructokinase</fullName>
        <ecNumber evidence="5">2.7.1.4</ecNumber>
    </recommendedName>
</protein>
<evidence type="ECO:0000256" key="3">
    <source>
        <dbReference type="ARBA" id="ARBA00022833"/>
    </source>
</evidence>
<sequence>MIAGIELGGTKTVVATGTAVGEVREEWRFPTTTPAETIGRAIEWLRERGEPQAIGIAAFGPLGVVPGRPSYGKLLATPKPGWAGFSIIDSLAAAFPQARLTLETDVNAAALAEARLGAAQGLDDVAYITIGTGIGAGILSGGRLVHGALHPESGHFKVPRAPGDDFAGVCPFHADCLEGLASGPSIAARWGKPAAELPADHPAWETEAWYLAHCVLALLGIVSPSRVIIGGGVSQADGFHEKTERILGEIAAGYFSPIEAKPYVVPPMLGQQAGIKGALLLAAG</sequence>
<keyword evidence="8" id="KW-1185">Reference proteome</keyword>
<name>A0ABT3GBG5_9BACT</name>
<evidence type="ECO:0000313" key="7">
    <source>
        <dbReference type="EMBL" id="MCW1920963.1"/>
    </source>
</evidence>
<dbReference type="Gene3D" id="3.30.420.40">
    <property type="match status" value="2"/>
</dbReference>
<dbReference type="SUPFAM" id="SSF53067">
    <property type="entry name" value="Actin-like ATPase domain"/>
    <property type="match status" value="1"/>
</dbReference>
<organism evidence="7 8">
    <name type="scientific">Luteolibacter arcticus</name>
    <dbReference type="NCBI Taxonomy" id="1581411"/>
    <lineage>
        <taxon>Bacteria</taxon>
        <taxon>Pseudomonadati</taxon>
        <taxon>Verrucomicrobiota</taxon>
        <taxon>Verrucomicrobiia</taxon>
        <taxon>Verrucomicrobiales</taxon>
        <taxon>Verrucomicrobiaceae</taxon>
        <taxon>Luteolibacter</taxon>
    </lineage>
</organism>
<keyword evidence="4" id="KW-0460">Magnesium</keyword>
<evidence type="ECO:0000256" key="1">
    <source>
        <dbReference type="ARBA" id="ARBA00001946"/>
    </source>
</evidence>
<dbReference type="InterPro" id="IPR000600">
    <property type="entry name" value="ROK"/>
</dbReference>
<dbReference type="PANTHER" id="PTHR42742:SF3">
    <property type="entry name" value="FRUCTOKINASE"/>
    <property type="match status" value="1"/>
</dbReference>
<comment type="caution">
    <text evidence="7">The sequence shown here is derived from an EMBL/GenBank/DDBJ whole genome shotgun (WGS) entry which is preliminary data.</text>
</comment>
<dbReference type="EC" id="2.7.1.4" evidence="5"/>
<evidence type="ECO:0000256" key="4">
    <source>
        <dbReference type="ARBA" id="ARBA00022842"/>
    </source>
</evidence>
<dbReference type="RefSeq" id="WP_264485072.1">
    <property type="nucleotide sequence ID" value="NZ_JAPDDT010000001.1"/>
</dbReference>
<accession>A0ABT3GBG5</accession>
<dbReference type="InterPro" id="IPR049874">
    <property type="entry name" value="ROK_cs"/>
</dbReference>
<dbReference type="PROSITE" id="PS01125">
    <property type="entry name" value="ROK"/>
    <property type="match status" value="1"/>
</dbReference>
<comment type="cofactor">
    <cofactor evidence="1">
        <name>Mg(2+)</name>
        <dbReference type="ChEBI" id="CHEBI:18420"/>
    </cofactor>
</comment>
<evidence type="ECO:0000256" key="5">
    <source>
        <dbReference type="ARBA" id="ARBA00038887"/>
    </source>
</evidence>
<comment type="catalytic activity">
    <reaction evidence="6">
        <text>D-fructose + ATP = D-fructose 6-phosphate + ADP + H(+)</text>
        <dbReference type="Rhea" id="RHEA:16125"/>
        <dbReference type="ChEBI" id="CHEBI:15378"/>
        <dbReference type="ChEBI" id="CHEBI:30616"/>
        <dbReference type="ChEBI" id="CHEBI:37721"/>
        <dbReference type="ChEBI" id="CHEBI:61527"/>
        <dbReference type="ChEBI" id="CHEBI:456216"/>
        <dbReference type="EC" id="2.7.1.4"/>
    </reaction>
</comment>
<reference evidence="7 8" key="1">
    <citation type="submission" date="2022-10" db="EMBL/GenBank/DDBJ databases">
        <title>Luteolibacter arcticus strain CCTCC AB 2014275, whole genome shotgun sequencing project.</title>
        <authorList>
            <person name="Zhao G."/>
            <person name="Shen L."/>
        </authorList>
    </citation>
    <scope>NUCLEOTIDE SEQUENCE [LARGE SCALE GENOMIC DNA]</scope>
    <source>
        <strain evidence="7 8">CCTCC AB 2014275</strain>
    </source>
</reference>
<evidence type="ECO:0000256" key="6">
    <source>
        <dbReference type="ARBA" id="ARBA00048451"/>
    </source>
</evidence>
<evidence type="ECO:0000313" key="8">
    <source>
        <dbReference type="Proteomes" id="UP001320876"/>
    </source>
</evidence>